<sequence>MFLRLLSCSGDA</sequence>
<dbReference type="EMBL" id="GBRH01270608">
    <property type="protein sequence ID" value="JAD27287.1"/>
    <property type="molecule type" value="Transcribed_RNA"/>
</dbReference>
<proteinExistence type="predicted"/>
<protein>
    <submittedName>
        <fullName evidence="1">Uncharacterized protein</fullName>
    </submittedName>
</protein>
<reference evidence="1" key="2">
    <citation type="journal article" date="2015" name="Data Brief">
        <title>Shoot transcriptome of the giant reed, Arundo donax.</title>
        <authorList>
            <person name="Barrero R.A."/>
            <person name="Guerrero F.D."/>
            <person name="Moolhuijzen P."/>
            <person name="Goolsby J.A."/>
            <person name="Tidwell J."/>
            <person name="Bellgard S.E."/>
            <person name="Bellgard M.I."/>
        </authorList>
    </citation>
    <scope>NUCLEOTIDE SEQUENCE</scope>
    <source>
        <tissue evidence="1">Shoot tissue taken approximately 20 cm above the soil surface</tissue>
    </source>
</reference>
<reference evidence="1" key="1">
    <citation type="submission" date="2014-09" db="EMBL/GenBank/DDBJ databases">
        <authorList>
            <person name="Magalhaes I.L.F."/>
            <person name="Oliveira U."/>
            <person name="Santos F.R."/>
            <person name="Vidigal T.H.D.A."/>
            <person name="Brescovit A.D."/>
            <person name="Santos A.J."/>
        </authorList>
    </citation>
    <scope>NUCLEOTIDE SEQUENCE</scope>
    <source>
        <tissue evidence="1">Shoot tissue taken approximately 20 cm above the soil surface</tissue>
    </source>
</reference>
<organism evidence="1">
    <name type="scientific">Arundo donax</name>
    <name type="common">Giant reed</name>
    <name type="synonym">Donax arundinaceus</name>
    <dbReference type="NCBI Taxonomy" id="35708"/>
    <lineage>
        <taxon>Eukaryota</taxon>
        <taxon>Viridiplantae</taxon>
        <taxon>Streptophyta</taxon>
        <taxon>Embryophyta</taxon>
        <taxon>Tracheophyta</taxon>
        <taxon>Spermatophyta</taxon>
        <taxon>Magnoliopsida</taxon>
        <taxon>Liliopsida</taxon>
        <taxon>Poales</taxon>
        <taxon>Poaceae</taxon>
        <taxon>PACMAD clade</taxon>
        <taxon>Arundinoideae</taxon>
        <taxon>Arundineae</taxon>
        <taxon>Arundo</taxon>
    </lineage>
</organism>
<accession>A0A0A8YXD7</accession>
<evidence type="ECO:0000313" key="1">
    <source>
        <dbReference type="EMBL" id="JAD27287.1"/>
    </source>
</evidence>
<name>A0A0A8YXD7_ARUDO</name>